<dbReference type="RefSeq" id="WP_212229184.1">
    <property type="nucleotide sequence ID" value="NZ_JAGUCN010000016.1"/>
</dbReference>
<dbReference type="EMBL" id="JAGUCN010000016">
    <property type="protein sequence ID" value="MBS2212496.1"/>
    <property type="molecule type" value="Genomic_DNA"/>
</dbReference>
<keyword evidence="2" id="KW-1185">Reference proteome</keyword>
<evidence type="ECO:0000313" key="2">
    <source>
        <dbReference type="Proteomes" id="UP000721861"/>
    </source>
</evidence>
<dbReference type="Proteomes" id="UP000721861">
    <property type="component" value="Unassembled WGS sequence"/>
</dbReference>
<accession>A0ABS5KBY1</accession>
<gene>
    <name evidence="1" type="ORF">KEM09_13855</name>
</gene>
<evidence type="ECO:0000313" key="1">
    <source>
        <dbReference type="EMBL" id="MBS2212496.1"/>
    </source>
</evidence>
<protein>
    <recommendedName>
        <fullName evidence="3">Lipoprotein</fullName>
    </recommendedName>
</protein>
<name>A0ABS5KBY1_9BACT</name>
<organism evidence="1 2">
    <name type="scientific">Carboxylicivirga mesophila</name>
    <dbReference type="NCBI Taxonomy" id="1166478"/>
    <lineage>
        <taxon>Bacteria</taxon>
        <taxon>Pseudomonadati</taxon>
        <taxon>Bacteroidota</taxon>
        <taxon>Bacteroidia</taxon>
        <taxon>Marinilabiliales</taxon>
        <taxon>Marinilabiliaceae</taxon>
        <taxon>Carboxylicivirga</taxon>
    </lineage>
</organism>
<reference evidence="1 2" key="1">
    <citation type="journal article" date="2014" name="Int. J. Syst. Evol. Microbiol.">
        <title>Carboxylicivirga gen. nov. in the family Marinilabiliaceae with two novel species, Carboxylicivirga mesophila sp. nov. and Carboxylicivirga taeanensis sp. nov., and reclassification of Cytophaga fermentans as Saccharicrinis fermentans gen. nov., comb. nov.</title>
        <authorList>
            <person name="Yang S.H."/>
            <person name="Seo H.S."/>
            <person name="Woo J.H."/>
            <person name="Oh H.M."/>
            <person name="Jang H."/>
            <person name="Lee J.H."/>
            <person name="Kim S.J."/>
            <person name="Kwon K.K."/>
        </authorList>
    </citation>
    <scope>NUCLEOTIDE SEQUENCE [LARGE SCALE GENOMIC DNA]</scope>
    <source>
        <strain evidence="1 2">JCM 18290</strain>
    </source>
</reference>
<dbReference type="PROSITE" id="PS51257">
    <property type="entry name" value="PROKAR_LIPOPROTEIN"/>
    <property type="match status" value="1"/>
</dbReference>
<sequence length="314" mass="34492">MKKVLLSLAVMAALAACDKNDSIIDDMPLADVDLKSTTESVVTTEAALDDVAEAAEFEVDLFTGTDEAAEVAMAVEGDASLKAGGDQTRNRFRERYKLGVCPSILIEKEEGGWPRTITLDYGDGIELANGRIIAGVIVIVQTDSRLVNEATRTITFQDFSVDGVGISGTIVKTFLIDEMKVTIERDLTFTLEDGTTIDRYAEYERVWSAGMATPFDPTDDVFEITGSVNCEDSDGNSYRREITNRLIKKGGCRWIVAGEVALYKNGVQFATINYGDGECDNIATMTTAEGSEQFVIGKWKRERRQERNQNQNGQ</sequence>
<proteinExistence type="predicted"/>
<evidence type="ECO:0008006" key="3">
    <source>
        <dbReference type="Google" id="ProtNLM"/>
    </source>
</evidence>
<comment type="caution">
    <text evidence="1">The sequence shown here is derived from an EMBL/GenBank/DDBJ whole genome shotgun (WGS) entry which is preliminary data.</text>
</comment>